<evidence type="ECO:0000313" key="11">
    <source>
        <dbReference type="EMBL" id="RJP61210.1"/>
    </source>
</evidence>
<dbReference type="InterPro" id="IPR009057">
    <property type="entry name" value="Homeodomain-like_sf"/>
</dbReference>
<feature type="domain" description="Sigma-54 factor interaction" evidence="9">
    <location>
        <begin position="154"/>
        <end position="384"/>
    </location>
</feature>
<dbReference type="InterPro" id="IPR002197">
    <property type="entry name" value="HTH_Fis"/>
</dbReference>
<dbReference type="Proteomes" id="UP000266426">
    <property type="component" value="Unassembled WGS sequence"/>
</dbReference>
<protein>
    <submittedName>
        <fullName evidence="11">Sigma-54-dependent Fis family transcriptional regulator</fullName>
    </submittedName>
</protein>
<feature type="domain" description="Response regulatory" evidence="10">
    <location>
        <begin position="4"/>
        <end position="118"/>
    </location>
</feature>
<gene>
    <name evidence="11" type="ORF">C4541_02425</name>
</gene>
<keyword evidence="5" id="KW-0805">Transcription regulation</keyword>
<dbReference type="PROSITE" id="PS00676">
    <property type="entry name" value="SIGMA54_INTERACT_2"/>
    <property type="match status" value="1"/>
</dbReference>
<keyword evidence="4" id="KW-0902">Two-component regulatory system</keyword>
<dbReference type="GO" id="GO:0005524">
    <property type="term" value="F:ATP binding"/>
    <property type="evidence" value="ECO:0007669"/>
    <property type="project" value="UniProtKB-KW"/>
</dbReference>
<evidence type="ECO:0000256" key="8">
    <source>
        <dbReference type="PROSITE-ProRule" id="PRU00169"/>
    </source>
</evidence>
<dbReference type="InterPro" id="IPR058031">
    <property type="entry name" value="AAA_lid_NorR"/>
</dbReference>
<sequence>MPATVLIVDDESSIIFSLSEAMQDAGYRTLTATRGEEAIREVKESSPDIVLLDMKLPDIDGLKVLKQIKSHVPELPVIMMSAYVDVATAVQATKIGAVNFIEKPLNIEKIKIDVNNTLKNVDVLKQLDSVKTELEQFKEIERLRQKVQNPLDAILGNSKAIRDMKKTIKKIVDSSATTVLVQGESGSGKELVARAIHYASNRKDKPFIDVNCTSIPDELLESELFGHEKGAFTDAKKEKKGLFELANGGTLFLDEIGDMKFSMQAKLLRVLQEKFFKRVGGTKNINIDVRIVAATNKDLLKEVEKGNYREDLYYRLNVIPIYCPPLRQRGDDVILLTKSFVEHFNKHFGKNVTNIDSRAEELLLSYSWPGNVRELRNIIERAILLESEDVLLPEHLSITPSASSVAARLDDDEEEITLSDADFDGEPEFNESWTLDDMENWFIQKVLVKYNWNKNLVAKKLGINRTTLYTKIKKYNLER</sequence>
<dbReference type="FunFam" id="3.40.50.2300:FF:000018">
    <property type="entry name" value="DNA-binding transcriptional regulator NtrC"/>
    <property type="match status" value="1"/>
</dbReference>
<keyword evidence="2" id="KW-0547">Nucleotide-binding</keyword>
<feature type="modified residue" description="4-aspartylphosphate" evidence="8">
    <location>
        <position position="53"/>
    </location>
</feature>
<dbReference type="Pfam" id="PF00158">
    <property type="entry name" value="Sigma54_activat"/>
    <property type="match status" value="1"/>
</dbReference>
<dbReference type="PROSITE" id="PS50110">
    <property type="entry name" value="RESPONSE_REGULATORY"/>
    <property type="match status" value="1"/>
</dbReference>
<dbReference type="PANTHER" id="PTHR32071">
    <property type="entry name" value="TRANSCRIPTIONAL REGULATORY PROTEIN"/>
    <property type="match status" value="1"/>
</dbReference>
<dbReference type="PROSITE" id="PS00688">
    <property type="entry name" value="SIGMA54_INTERACT_3"/>
    <property type="match status" value="1"/>
</dbReference>
<keyword evidence="3" id="KW-0067">ATP-binding</keyword>
<evidence type="ECO:0000256" key="1">
    <source>
        <dbReference type="ARBA" id="ARBA00022553"/>
    </source>
</evidence>
<dbReference type="GO" id="GO:0006355">
    <property type="term" value="P:regulation of DNA-templated transcription"/>
    <property type="evidence" value="ECO:0007669"/>
    <property type="project" value="InterPro"/>
</dbReference>
<dbReference type="PANTHER" id="PTHR32071:SF113">
    <property type="entry name" value="ALGINATE BIOSYNTHESIS TRANSCRIPTIONAL REGULATORY PROTEIN ALGB"/>
    <property type="match status" value="1"/>
</dbReference>
<dbReference type="CDD" id="cd00009">
    <property type="entry name" value="AAA"/>
    <property type="match status" value="1"/>
</dbReference>
<evidence type="ECO:0000256" key="3">
    <source>
        <dbReference type="ARBA" id="ARBA00022840"/>
    </source>
</evidence>
<evidence type="ECO:0000256" key="7">
    <source>
        <dbReference type="ARBA" id="ARBA00023163"/>
    </source>
</evidence>
<dbReference type="InterPro" id="IPR025944">
    <property type="entry name" value="Sigma_54_int_dom_CS"/>
</dbReference>
<keyword evidence="1 8" id="KW-0597">Phosphoprotein</keyword>
<proteinExistence type="predicted"/>
<evidence type="ECO:0000256" key="2">
    <source>
        <dbReference type="ARBA" id="ARBA00022741"/>
    </source>
</evidence>
<comment type="caution">
    <text evidence="11">The sequence shown here is derived from an EMBL/GenBank/DDBJ whole genome shotgun (WGS) entry which is preliminary data.</text>
</comment>
<organism evidence="11 12">
    <name type="scientific">Candidatus Auribacter fodinae</name>
    <dbReference type="NCBI Taxonomy" id="2093366"/>
    <lineage>
        <taxon>Bacteria</taxon>
        <taxon>Pseudomonadati</taxon>
        <taxon>Candidatus Auribacterota</taxon>
        <taxon>Candidatus Auribacteria</taxon>
        <taxon>Candidatus Auribacterales</taxon>
        <taxon>Candidatus Auribacteraceae</taxon>
        <taxon>Candidatus Auribacter</taxon>
    </lineage>
</organism>
<keyword evidence="7" id="KW-0804">Transcription</keyword>
<dbReference type="Pfam" id="PF25601">
    <property type="entry name" value="AAA_lid_14"/>
    <property type="match status" value="1"/>
</dbReference>
<dbReference type="InterPro" id="IPR025662">
    <property type="entry name" value="Sigma_54_int_dom_ATP-bd_1"/>
</dbReference>
<evidence type="ECO:0000256" key="6">
    <source>
        <dbReference type="ARBA" id="ARBA00023125"/>
    </source>
</evidence>
<dbReference type="Gene3D" id="1.10.10.60">
    <property type="entry name" value="Homeodomain-like"/>
    <property type="match status" value="1"/>
</dbReference>
<evidence type="ECO:0000313" key="12">
    <source>
        <dbReference type="Proteomes" id="UP000266426"/>
    </source>
</evidence>
<dbReference type="AlphaFoldDB" id="A0A3A4R9M8"/>
<dbReference type="SMART" id="SM00382">
    <property type="entry name" value="AAA"/>
    <property type="match status" value="1"/>
</dbReference>
<dbReference type="SUPFAM" id="SSF52172">
    <property type="entry name" value="CheY-like"/>
    <property type="match status" value="1"/>
</dbReference>
<dbReference type="GO" id="GO:0000160">
    <property type="term" value="P:phosphorelay signal transduction system"/>
    <property type="evidence" value="ECO:0007669"/>
    <property type="project" value="UniProtKB-KW"/>
</dbReference>
<evidence type="ECO:0000256" key="4">
    <source>
        <dbReference type="ARBA" id="ARBA00023012"/>
    </source>
</evidence>
<dbReference type="GO" id="GO:0043565">
    <property type="term" value="F:sequence-specific DNA binding"/>
    <property type="evidence" value="ECO:0007669"/>
    <property type="project" value="InterPro"/>
</dbReference>
<dbReference type="InterPro" id="IPR001789">
    <property type="entry name" value="Sig_transdc_resp-reg_receiver"/>
</dbReference>
<dbReference type="Gene3D" id="3.40.50.2300">
    <property type="match status" value="1"/>
</dbReference>
<name>A0A3A4R9M8_9BACT</name>
<dbReference type="Gene3D" id="1.10.8.60">
    <property type="match status" value="1"/>
</dbReference>
<dbReference type="InterPro" id="IPR025943">
    <property type="entry name" value="Sigma_54_int_dom_ATP-bd_2"/>
</dbReference>
<dbReference type="PROSITE" id="PS00675">
    <property type="entry name" value="SIGMA54_INTERACT_1"/>
    <property type="match status" value="1"/>
</dbReference>
<reference evidence="11 12" key="1">
    <citation type="journal article" date="2017" name="ISME J.">
        <title>Energy and carbon metabolisms in a deep terrestrial subsurface fluid microbial community.</title>
        <authorList>
            <person name="Momper L."/>
            <person name="Jungbluth S.P."/>
            <person name="Lee M.D."/>
            <person name="Amend J.P."/>
        </authorList>
    </citation>
    <scope>NUCLEOTIDE SEQUENCE [LARGE SCALE GENOMIC DNA]</scope>
    <source>
        <strain evidence="11">SURF_26</strain>
    </source>
</reference>
<dbReference type="Pfam" id="PF00072">
    <property type="entry name" value="Response_reg"/>
    <property type="match status" value="1"/>
</dbReference>
<accession>A0A3A4R9M8</accession>
<dbReference type="InterPro" id="IPR011006">
    <property type="entry name" value="CheY-like_superfamily"/>
</dbReference>
<dbReference type="InterPro" id="IPR003593">
    <property type="entry name" value="AAA+_ATPase"/>
</dbReference>
<dbReference type="SMART" id="SM00448">
    <property type="entry name" value="REC"/>
    <property type="match status" value="1"/>
</dbReference>
<dbReference type="Gene3D" id="3.40.50.300">
    <property type="entry name" value="P-loop containing nucleotide triphosphate hydrolases"/>
    <property type="match status" value="1"/>
</dbReference>
<dbReference type="SUPFAM" id="SSF46689">
    <property type="entry name" value="Homeodomain-like"/>
    <property type="match status" value="1"/>
</dbReference>
<dbReference type="PROSITE" id="PS50045">
    <property type="entry name" value="SIGMA54_INTERACT_4"/>
    <property type="match status" value="1"/>
</dbReference>
<keyword evidence="6" id="KW-0238">DNA-binding</keyword>
<dbReference type="SUPFAM" id="SSF52540">
    <property type="entry name" value="P-loop containing nucleoside triphosphate hydrolases"/>
    <property type="match status" value="1"/>
</dbReference>
<dbReference type="Pfam" id="PF02954">
    <property type="entry name" value="HTH_8"/>
    <property type="match status" value="1"/>
</dbReference>
<dbReference type="InterPro" id="IPR002078">
    <property type="entry name" value="Sigma_54_int"/>
</dbReference>
<dbReference type="InterPro" id="IPR027417">
    <property type="entry name" value="P-loop_NTPase"/>
</dbReference>
<evidence type="ECO:0000256" key="5">
    <source>
        <dbReference type="ARBA" id="ARBA00023015"/>
    </source>
</evidence>
<dbReference type="FunFam" id="3.40.50.300:FF:000006">
    <property type="entry name" value="DNA-binding transcriptional regulator NtrC"/>
    <property type="match status" value="1"/>
</dbReference>
<evidence type="ECO:0000259" key="9">
    <source>
        <dbReference type="PROSITE" id="PS50045"/>
    </source>
</evidence>
<evidence type="ECO:0000259" key="10">
    <source>
        <dbReference type="PROSITE" id="PS50110"/>
    </source>
</evidence>
<dbReference type="EMBL" id="QZJZ01000015">
    <property type="protein sequence ID" value="RJP61210.1"/>
    <property type="molecule type" value="Genomic_DNA"/>
</dbReference>